<dbReference type="InterPro" id="IPR006521">
    <property type="entry name" value="Tail_protein_I"/>
</dbReference>
<proteinExistence type="predicted"/>
<organism evidence="1 2">
    <name type="scientific">Pectobacterium brasiliense</name>
    <dbReference type="NCBI Taxonomy" id="180957"/>
    <lineage>
        <taxon>Bacteria</taxon>
        <taxon>Pseudomonadati</taxon>
        <taxon>Pseudomonadota</taxon>
        <taxon>Gammaproteobacteria</taxon>
        <taxon>Enterobacterales</taxon>
        <taxon>Pectobacteriaceae</taxon>
        <taxon>Pectobacterium</taxon>
    </lineage>
</organism>
<dbReference type="Proteomes" id="UP000029435">
    <property type="component" value="Unassembled WGS sequence"/>
</dbReference>
<gene>
    <name evidence="1" type="ORF">KU74_21240</name>
</gene>
<dbReference type="EMBL" id="JQOD01000012">
    <property type="protein sequence ID" value="KGA31332.1"/>
    <property type="molecule type" value="Genomic_DNA"/>
</dbReference>
<dbReference type="NCBIfam" id="TIGR01634">
    <property type="entry name" value="tail_P2_I"/>
    <property type="match status" value="1"/>
</dbReference>
<dbReference type="AlphaFoldDB" id="A0A0M2EXR9"/>
<accession>A0A0M2EXR9</accession>
<evidence type="ECO:0000313" key="1">
    <source>
        <dbReference type="EMBL" id="KGA31332.1"/>
    </source>
</evidence>
<dbReference type="RefSeq" id="WP_039318012.1">
    <property type="nucleotide sequence ID" value="NZ_JQOD01000012.1"/>
</dbReference>
<dbReference type="Pfam" id="PF09684">
    <property type="entry name" value="Tail_P2_I"/>
    <property type="match status" value="1"/>
</dbReference>
<comment type="caution">
    <text evidence="1">The sequence shown here is derived from an EMBL/GenBank/DDBJ whole genome shotgun (WGS) entry which is preliminary data.</text>
</comment>
<reference evidence="1 2" key="1">
    <citation type="submission" date="2014-08" db="EMBL/GenBank/DDBJ databases">
        <title>Genome sequences of NCPPB Pectobacterium isolates.</title>
        <authorList>
            <person name="Glover R.H."/>
            <person name="Sapp M."/>
            <person name="Elphinstone J."/>
        </authorList>
    </citation>
    <scope>NUCLEOTIDE SEQUENCE [LARGE SCALE GENOMIC DNA]</scope>
    <source>
        <strain evidence="1 2">LMG 21372</strain>
    </source>
</reference>
<sequence>MSDTRLLPVGSSALEVAAATACAEITRVPVPLRLLWNPDTCPPNLLPYLAWAFSVDRWDEAWPDSLKRRVIRDAFFIHRHKGTIGALRRVVEPFGYLIRIIEWWQNGDKPGTFRLDIGVQDSGITEETFYELERLIADAKPASRHLLGLNINLDTQGAAYVAATVYGGDELTVYPYFPEIISVSGLDVTGAGIHLIDSMSVTA</sequence>
<evidence type="ECO:0000313" key="2">
    <source>
        <dbReference type="Proteomes" id="UP000029435"/>
    </source>
</evidence>
<dbReference type="OrthoDB" id="90759at2"/>
<name>A0A0M2EXR9_9GAMM</name>
<protein>
    <submittedName>
        <fullName evidence="1">Tail protein</fullName>
    </submittedName>
</protein>